<organism evidence="1 2">
    <name type="scientific">Trachymyrmex cornetzi</name>
    <dbReference type="NCBI Taxonomy" id="471704"/>
    <lineage>
        <taxon>Eukaryota</taxon>
        <taxon>Metazoa</taxon>
        <taxon>Ecdysozoa</taxon>
        <taxon>Arthropoda</taxon>
        <taxon>Hexapoda</taxon>
        <taxon>Insecta</taxon>
        <taxon>Pterygota</taxon>
        <taxon>Neoptera</taxon>
        <taxon>Endopterygota</taxon>
        <taxon>Hymenoptera</taxon>
        <taxon>Apocrita</taxon>
        <taxon>Aculeata</taxon>
        <taxon>Formicoidea</taxon>
        <taxon>Formicidae</taxon>
        <taxon>Myrmicinae</taxon>
        <taxon>Trachymyrmex</taxon>
    </lineage>
</organism>
<protein>
    <submittedName>
        <fullName evidence="1">Uncharacterized protein</fullName>
    </submittedName>
</protein>
<accession>A0A151J2B9</accession>
<keyword evidence="2" id="KW-1185">Reference proteome</keyword>
<proteinExistence type="predicted"/>
<evidence type="ECO:0000313" key="2">
    <source>
        <dbReference type="Proteomes" id="UP000078492"/>
    </source>
</evidence>
<dbReference type="Proteomes" id="UP000078492">
    <property type="component" value="Unassembled WGS sequence"/>
</dbReference>
<dbReference type="AlphaFoldDB" id="A0A151J2B9"/>
<evidence type="ECO:0000313" key="1">
    <source>
        <dbReference type="EMBL" id="KYN16165.1"/>
    </source>
</evidence>
<reference evidence="1 2" key="1">
    <citation type="submission" date="2015-09" db="EMBL/GenBank/DDBJ databases">
        <title>Trachymyrmex cornetzi WGS genome.</title>
        <authorList>
            <person name="Nygaard S."/>
            <person name="Hu H."/>
            <person name="Boomsma J."/>
            <person name="Zhang G."/>
        </authorList>
    </citation>
    <scope>NUCLEOTIDE SEQUENCE [LARGE SCALE GENOMIC DNA]</scope>
    <source>
        <strain evidence="1">Tcor2-1</strain>
        <tissue evidence="1">Whole body</tissue>
    </source>
</reference>
<gene>
    <name evidence="1" type="ORF">ALC57_11575</name>
</gene>
<name>A0A151J2B9_9HYME</name>
<dbReference type="EMBL" id="KQ980406">
    <property type="protein sequence ID" value="KYN16165.1"/>
    <property type="molecule type" value="Genomic_DNA"/>
</dbReference>
<dbReference type="STRING" id="471704.A0A151J2B9"/>
<sequence>MLITVEEIYFYAQTSPSHRNFVEGKRVLEANHIIKIGKNTENVRSDCVSLTALCLQTSQLKQSSHEVIGEVRRNGKIMSMKCNADLGEKCKCKAGKDSFTKPSCEQSKKELSFTIRERQ</sequence>